<dbReference type="PANTHER" id="PTHR11439:SF467">
    <property type="entry name" value="INTEGRASE CATALYTIC DOMAIN-CONTAINING PROTEIN"/>
    <property type="match status" value="1"/>
</dbReference>
<evidence type="ECO:0008006" key="3">
    <source>
        <dbReference type="Google" id="ProtNLM"/>
    </source>
</evidence>
<evidence type="ECO:0000313" key="1">
    <source>
        <dbReference type="EMBL" id="KAK4354452.1"/>
    </source>
</evidence>
<accession>A0AAE1RP99</accession>
<organism evidence="1 2">
    <name type="scientific">Anisodus tanguticus</name>
    <dbReference type="NCBI Taxonomy" id="243964"/>
    <lineage>
        <taxon>Eukaryota</taxon>
        <taxon>Viridiplantae</taxon>
        <taxon>Streptophyta</taxon>
        <taxon>Embryophyta</taxon>
        <taxon>Tracheophyta</taxon>
        <taxon>Spermatophyta</taxon>
        <taxon>Magnoliopsida</taxon>
        <taxon>eudicotyledons</taxon>
        <taxon>Gunneridae</taxon>
        <taxon>Pentapetalae</taxon>
        <taxon>asterids</taxon>
        <taxon>lamiids</taxon>
        <taxon>Solanales</taxon>
        <taxon>Solanaceae</taxon>
        <taxon>Solanoideae</taxon>
        <taxon>Hyoscyameae</taxon>
        <taxon>Anisodus</taxon>
    </lineage>
</organism>
<proteinExistence type="predicted"/>
<keyword evidence="2" id="KW-1185">Reference proteome</keyword>
<comment type="caution">
    <text evidence="1">The sequence shown here is derived from an EMBL/GenBank/DDBJ whole genome shotgun (WGS) entry which is preliminary data.</text>
</comment>
<dbReference type="CDD" id="cd09272">
    <property type="entry name" value="RNase_HI_RT_Ty1"/>
    <property type="match status" value="1"/>
</dbReference>
<gene>
    <name evidence="1" type="ORF">RND71_026646</name>
</gene>
<name>A0AAE1RP99_9SOLA</name>
<dbReference type="EMBL" id="JAVYJV010000014">
    <property type="protein sequence ID" value="KAK4354452.1"/>
    <property type="molecule type" value="Genomic_DNA"/>
</dbReference>
<sequence length="218" mass="25139">MEDNKTLMQSVKEWLSSTFMMKDLGEACYILRIRIYRNRPNRLLGLSQSTYIDKVLRRFSVENSKKGNLHMGQGIKLSKKDSPSTVAELERMKRITYASAIGSIMYAMTCMRSDVAHELSMTCKFQQNPREEHWKAVKSILKYLRRTKEYFLVYSGQEKLVCTGYTDASFQTDLDDFKSQSRYAFIFNGGRVSWKSSKQATTADSTTEAEYIARSEVG</sequence>
<dbReference type="Proteomes" id="UP001291623">
    <property type="component" value="Unassembled WGS sequence"/>
</dbReference>
<dbReference type="PANTHER" id="PTHR11439">
    <property type="entry name" value="GAG-POL-RELATED RETROTRANSPOSON"/>
    <property type="match status" value="1"/>
</dbReference>
<evidence type="ECO:0000313" key="2">
    <source>
        <dbReference type="Proteomes" id="UP001291623"/>
    </source>
</evidence>
<dbReference type="AlphaFoldDB" id="A0AAE1RP99"/>
<reference evidence="1" key="1">
    <citation type="submission" date="2023-12" db="EMBL/GenBank/DDBJ databases">
        <title>Genome assembly of Anisodus tanguticus.</title>
        <authorList>
            <person name="Wang Y.-J."/>
        </authorList>
    </citation>
    <scope>NUCLEOTIDE SEQUENCE</scope>
    <source>
        <strain evidence="1">KB-2021</strain>
        <tissue evidence="1">Leaf</tissue>
    </source>
</reference>
<protein>
    <recommendedName>
        <fullName evidence="3">Retrotransposon protein, putative, Ty1-copia subclass</fullName>
    </recommendedName>
</protein>